<dbReference type="Proteomes" id="UP000801492">
    <property type="component" value="Unassembled WGS sequence"/>
</dbReference>
<evidence type="ECO:0000313" key="1">
    <source>
        <dbReference type="EMBL" id="KAF2903458.1"/>
    </source>
</evidence>
<sequence>MSRKRKHEVVEVKSSLDIPGPSMNWNLCILCQYYSNEQPLITPSREGFATPISTWNVNGEGKSCTSTRSFCSSSDIEQVCIFCDGSDGVLSATSTLGLGSTIYGNAVQLKDQTLIRKLTSTDTMAREAKYHKPCYRSFLNRVRSIRRSSEQHQIPNLQRCRIWGVPTTEHDVNHTRLKESLLSFIPGLSTDKSGGEVILSSKNDVGDAITDACALTDFSDGSSRTEDGGAIGILDNKTALLKWMVAGPITSQLIGEFEENLFPSGKRIQTLSEYQENTKSFDDRFRRHVDQFIAVLNDQGNPFEGDINDERGLPNSIQVAHENQPFPPSLSEVGRLRKPRNKQDVLACLEFEEIGSMSSFTAMILDGAAVVHLFGANKCKTFADFFNYRFKPYILRSTSRVEIVSDRYIDGSLKNDTREKRGDHRSNVHIRPNLSTIILKNFKNFLNNADNNKQLFNILARQLIQECYTDKEIVCTNENRILTSNNSLDVSNLSTTWHEEADVDSDVLAIAIGVFTKELWIDYGVGQSKRFIAIHDICAKTYTELQSNLPVFHAFTGCDTVSAFCGVGKKTAWKVWLQYREMDGAFRRMCEIQSLMNEDTVMVLERAIENIPPTKDELLQHSLRGRQFPMSLKAVKNLFPVHAAKGVQNSNA</sequence>
<name>A0A8K0DC90_IGNLU</name>
<dbReference type="AlphaFoldDB" id="A0A8K0DC90"/>
<dbReference type="OrthoDB" id="6758100at2759"/>
<keyword evidence="2" id="KW-1185">Reference proteome</keyword>
<gene>
    <name evidence="1" type="ORF">ILUMI_02730</name>
</gene>
<accession>A0A8K0DC90</accession>
<dbReference type="PANTHER" id="PTHR47018">
    <property type="entry name" value="CXC DOMAIN-CONTAINING PROTEIN-RELATED"/>
    <property type="match status" value="1"/>
</dbReference>
<dbReference type="EMBL" id="VTPC01001021">
    <property type="protein sequence ID" value="KAF2903458.1"/>
    <property type="molecule type" value="Genomic_DNA"/>
</dbReference>
<reference evidence="1" key="1">
    <citation type="submission" date="2019-08" db="EMBL/GenBank/DDBJ databases">
        <title>The genome of the North American firefly Photinus pyralis.</title>
        <authorList>
            <consortium name="Photinus pyralis genome working group"/>
            <person name="Fallon T.R."/>
            <person name="Sander Lower S.E."/>
            <person name="Weng J.-K."/>
        </authorList>
    </citation>
    <scope>NUCLEOTIDE SEQUENCE</scope>
    <source>
        <strain evidence="1">TRF0915ILg1</strain>
        <tissue evidence="1">Whole body</tissue>
    </source>
</reference>
<protein>
    <submittedName>
        <fullName evidence="1">Uncharacterized protein</fullName>
    </submittedName>
</protein>
<proteinExistence type="predicted"/>
<dbReference type="PANTHER" id="PTHR47018:SF4">
    <property type="match status" value="1"/>
</dbReference>
<evidence type="ECO:0000313" key="2">
    <source>
        <dbReference type="Proteomes" id="UP000801492"/>
    </source>
</evidence>
<organism evidence="1 2">
    <name type="scientific">Ignelater luminosus</name>
    <name type="common">Cucubano</name>
    <name type="synonym">Pyrophorus luminosus</name>
    <dbReference type="NCBI Taxonomy" id="2038154"/>
    <lineage>
        <taxon>Eukaryota</taxon>
        <taxon>Metazoa</taxon>
        <taxon>Ecdysozoa</taxon>
        <taxon>Arthropoda</taxon>
        <taxon>Hexapoda</taxon>
        <taxon>Insecta</taxon>
        <taxon>Pterygota</taxon>
        <taxon>Neoptera</taxon>
        <taxon>Endopterygota</taxon>
        <taxon>Coleoptera</taxon>
        <taxon>Polyphaga</taxon>
        <taxon>Elateriformia</taxon>
        <taxon>Elateroidea</taxon>
        <taxon>Elateridae</taxon>
        <taxon>Agrypninae</taxon>
        <taxon>Pyrophorini</taxon>
        <taxon>Ignelater</taxon>
    </lineage>
</organism>
<comment type="caution">
    <text evidence="1">The sequence shown here is derived from an EMBL/GenBank/DDBJ whole genome shotgun (WGS) entry which is preliminary data.</text>
</comment>